<proteinExistence type="predicted"/>
<gene>
    <name evidence="3" type="ORF">ACHAW5_005614</name>
</gene>
<feature type="domain" description="Helicase-associated" evidence="2">
    <location>
        <begin position="187"/>
        <end position="245"/>
    </location>
</feature>
<feature type="compositionally biased region" description="Pro residues" evidence="1">
    <location>
        <begin position="1"/>
        <end position="12"/>
    </location>
</feature>
<reference evidence="3 4" key="1">
    <citation type="submission" date="2024-10" db="EMBL/GenBank/DDBJ databases">
        <title>Updated reference genomes for cyclostephanoid diatoms.</title>
        <authorList>
            <person name="Roberts W.R."/>
            <person name="Alverson A.J."/>
        </authorList>
    </citation>
    <scope>NUCLEOTIDE SEQUENCE [LARGE SCALE GENOMIC DNA]</scope>
    <source>
        <strain evidence="3 4">AJA276-08</strain>
    </source>
</reference>
<sequence>MDGEIFPPPALPPMAEFATMASSESPGDTTTPPASKSSSSQQQKTRPSHVSLDAILVDLHAYRDENDGSLDVPTSHPLVVRIADALAAAGVIDTVGGGGGGGGGGGANDDHVDDEGRRWDENMAELREYKSRHGNCNVPPGSARWAGLAAWTAEQRIRYDLYERGRPSPLTPERYERLRELGLTVNPWEGRLDELRGYKALHGDCDVPLDYPGLGLWVLNQRDAYHFERDVFPQDRIDKLEELGFNWNRWGRNRLKVREEAWDTQFAKLVEYIEVHGHSNISQHDKDNERLGKWIKNQRYEYRKYHNKGLGPSRLGKDRIEKLNEIGFQWRLRPERIPWEERFNALVAFKEAHGHCRVPMNVPELGKWAKYQRDQYVLHARGKKAKITKQKIDMLTSIGFEDSLEERVALGLSVEQGGGGEGGGLLDDEQQQQQQDEDHLQHDEVAYQHHGEPHADHYDPGHAYGGVHEVVAEEIIN</sequence>
<protein>
    <recommendedName>
        <fullName evidence="2">Helicase-associated domain-containing protein</fullName>
    </recommendedName>
</protein>
<dbReference type="Proteomes" id="UP001530315">
    <property type="component" value="Unassembled WGS sequence"/>
</dbReference>
<feature type="region of interest" description="Disordered" evidence="1">
    <location>
        <begin position="1"/>
        <end position="48"/>
    </location>
</feature>
<organism evidence="3 4">
    <name type="scientific">Stephanodiscus triporus</name>
    <dbReference type="NCBI Taxonomy" id="2934178"/>
    <lineage>
        <taxon>Eukaryota</taxon>
        <taxon>Sar</taxon>
        <taxon>Stramenopiles</taxon>
        <taxon>Ochrophyta</taxon>
        <taxon>Bacillariophyta</taxon>
        <taxon>Coscinodiscophyceae</taxon>
        <taxon>Thalassiosirophycidae</taxon>
        <taxon>Stephanodiscales</taxon>
        <taxon>Stephanodiscaceae</taxon>
        <taxon>Stephanodiscus</taxon>
    </lineage>
</organism>
<dbReference type="AlphaFoldDB" id="A0ABD3NVQ1"/>
<keyword evidence="4" id="KW-1185">Reference proteome</keyword>
<evidence type="ECO:0000256" key="1">
    <source>
        <dbReference type="SAM" id="MobiDB-lite"/>
    </source>
</evidence>
<dbReference type="Pfam" id="PF03457">
    <property type="entry name" value="HA"/>
    <property type="match status" value="4"/>
</dbReference>
<name>A0ABD3NVQ1_9STRA</name>
<dbReference type="Gene3D" id="6.10.140.530">
    <property type="match status" value="4"/>
</dbReference>
<evidence type="ECO:0000313" key="3">
    <source>
        <dbReference type="EMBL" id="KAL3779787.1"/>
    </source>
</evidence>
<feature type="compositionally biased region" description="Polar residues" evidence="1">
    <location>
        <begin position="20"/>
        <end position="34"/>
    </location>
</feature>
<feature type="domain" description="Helicase-associated" evidence="2">
    <location>
        <begin position="117"/>
        <end position="182"/>
    </location>
</feature>
<dbReference type="EMBL" id="JALLAZ020001146">
    <property type="protein sequence ID" value="KAL3779787.1"/>
    <property type="molecule type" value="Genomic_DNA"/>
</dbReference>
<evidence type="ECO:0000313" key="4">
    <source>
        <dbReference type="Proteomes" id="UP001530315"/>
    </source>
</evidence>
<comment type="caution">
    <text evidence="3">The sequence shown here is derived from an EMBL/GenBank/DDBJ whole genome shotgun (WGS) entry which is preliminary data.</text>
</comment>
<dbReference type="PANTHER" id="PTHR33418:SF1">
    <property type="entry name" value="HELICASE-ASSOCIATED DOMAIN-CONTAINING PROTEIN"/>
    <property type="match status" value="1"/>
</dbReference>
<dbReference type="PANTHER" id="PTHR33418">
    <property type="entry name" value="HELICASE-ASSOCIATED"/>
    <property type="match status" value="1"/>
</dbReference>
<feature type="domain" description="Helicase-associated" evidence="2">
    <location>
        <begin position="259"/>
        <end position="328"/>
    </location>
</feature>
<evidence type="ECO:0000259" key="2">
    <source>
        <dbReference type="Pfam" id="PF03457"/>
    </source>
</evidence>
<feature type="domain" description="Helicase-associated" evidence="2">
    <location>
        <begin position="338"/>
        <end position="400"/>
    </location>
</feature>
<dbReference type="InterPro" id="IPR005114">
    <property type="entry name" value="Helicase_assoc"/>
</dbReference>
<feature type="compositionally biased region" description="Low complexity" evidence="1">
    <location>
        <begin position="35"/>
        <end position="44"/>
    </location>
</feature>
<feature type="region of interest" description="Disordered" evidence="1">
    <location>
        <begin position="418"/>
        <end position="439"/>
    </location>
</feature>
<accession>A0ABD3NVQ1</accession>